<dbReference type="Pfam" id="PF08220">
    <property type="entry name" value="HTH_DeoR"/>
    <property type="match status" value="1"/>
</dbReference>
<dbReference type="InterPro" id="IPR036388">
    <property type="entry name" value="WH-like_DNA-bd_sf"/>
</dbReference>
<dbReference type="Pfam" id="PF00455">
    <property type="entry name" value="DeoRC"/>
    <property type="match status" value="1"/>
</dbReference>
<dbReference type="SMART" id="SM00420">
    <property type="entry name" value="HTH_DEOR"/>
    <property type="match status" value="1"/>
</dbReference>
<gene>
    <name evidence="5" type="ORF">KNV97_00850</name>
</gene>
<evidence type="ECO:0000313" key="6">
    <source>
        <dbReference type="Proteomes" id="UP000694232"/>
    </source>
</evidence>
<dbReference type="AlphaFoldDB" id="A0A975U6J2"/>
<dbReference type="PANTHER" id="PTHR30363">
    <property type="entry name" value="HTH-TYPE TRANSCRIPTIONAL REGULATOR SRLR-RELATED"/>
    <property type="match status" value="1"/>
</dbReference>
<dbReference type="SUPFAM" id="SSF46785">
    <property type="entry name" value="Winged helix' DNA-binding domain"/>
    <property type="match status" value="1"/>
</dbReference>
<name>A0A975U6J2_9VIBR</name>
<protein>
    <submittedName>
        <fullName evidence="5">DeoR/GlpR family DNA-binding transcription regulator</fullName>
    </submittedName>
</protein>
<keyword evidence="1" id="KW-0805">Transcription regulation</keyword>
<keyword evidence="3" id="KW-0804">Transcription</keyword>
<dbReference type="EMBL" id="CP076642">
    <property type="protein sequence ID" value="QXO16108.1"/>
    <property type="molecule type" value="Genomic_DNA"/>
</dbReference>
<evidence type="ECO:0000313" key="5">
    <source>
        <dbReference type="EMBL" id="QXO16108.1"/>
    </source>
</evidence>
<dbReference type="InterPro" id="IPR018356">
    <property type="entry name" value="Tscrpt_reg_HTH_DeoR_CS"/>
</dbReference>
<dbReference type="Gene3D" id="1.10.10.10">
    <property type="entry name" value="Winged helix-like DNA-binding domain superfamily/Winged helix DNA-binding domain"/>
    <property type="match status" value="1"/>
</dbReference>
<dbReference type="InterPro" id="IPR037171">
    <property type="entry name" value="NagB/RpiA_transferase-like"/>
</dbReference>
<evidence type="ECO:0000259" key="4">
    <source>
        <dbReference type="PROSITE" id="PS51000"/>
    </source>
</evidence>
<dbReference type="GO" id="GO:0003677">
    <property type="term" value="F:DNA binding"/>
    <property type="evidence" value="ECO:0007669"/>
    <property type="project" value="UniProtKB-KW"/>
</dbReference>
<evidence type="ECO:0000256" key="3">
    <source>
        <dbReference type="ARBA" id="ARBA00023163"/>
    </source>
</evidence>
<dbReference type="Gene3D" id="3.40.50.1360">
    <property type="match status" value="1"/>
</dbReference>
<dbReference type="PRINTS" id="PR00037">
    <property type="entry name" value="HTHLACR"/>
</dbReference>
<dbReference type="InterPro" id="IPR036390">
    <property type="entry name" value="WH_DNA-bd_sf"/>
</dbReference>
<dbReference type="Proteomes" id="UP000694232">
    <property type="component" value="Chromosome 2"/>
</dbReference>
<evidence type="ECO:0000256" key="2">
    <source>
        <dbReference type="ARBA" id="ARBA00023125"/>
    </source>
</evidence>
<proteinExistence type="predicted"/>
<organism evidence="5 6">
    <name type="scientific">Vibrio ostreae</name>
    <dbReference type="NCBI Taxonomy" id="2841925"/>
    <lineage>
        <taxon>Bacteria</taxon>
        <taxon>Pseudomonadati</taxon>
        <taxon>Pseudomonadota</taxon>
        <taxon>Gammaproteobacteria</taxon>
        <taxon>Vibrionales</taxon>
        <taxon>Vibrionaceae</taxon>
        <taxon>Vibrio</taxon>
    </lineage>
</organism>
<reference evidence="5" key="1">
    <citation type="submission" date="2021-06" db="EMBL/GenBank/DDBJ databases">
        <title>Vibrio nov. sp., novel gut bacterium isolated from Yellow Sea oyster.</title>
        <authorList>
            <person name="Muhammad N."/>
            <person name="Nguyen T.H."/>
            <person name="Lee Y.-J."/>
            <person name="Ko J."/>
            <person name="Kim S.-G."/>
        </authorList>
    </citation>
    <scope>NUCLEOTIDE SEQUENCE</scope>
    <source>
        <strain evidence="5">OG9-811</strain>
    </source>
</reference>
<dbReference type="SUPFAM" id="SSF100950">
    <property type="entry name" value="NagB/RpiA/CoA transferase-like"/>
    <property type="match status" value="1"/>
</dbReference>
<dbReference type="InterPro" id="IPR014036">
    <property type="entry name" value="DeoR-like_C"/>
</dbReference>
<dbReference type="PANTHER" id="PTHR30363:SF46">
    <property type="entry name" value="LYSR FAMILY TRANSCRIPTIONAL REGULATOR"/>
    <property type="match status" value="1"/>
</dbReference>
<dbReference type="SMART" id="SM01134">
    <property type="entry name" value="DeoRC"/>
    <property type="match status" value="1"/>
</dbReference>
<dbReference type="RefSeq" id="WP_136486728.1">
    <property type="nucleotide sequence ID" value="NZ_CP076642.1"/>
</dbReference>
<dbReference type="PROSITE" id="PS00894">
    <property type="entry name" value="HTH_DEOR_1"/>
    <property type="match status" value="1"/>
</dbReference>
<keyword evidence="2 5" id="KW-0238">DNA-binding</keyword>
<accession>A0A975U6J2</accession>
<feature type="domain" description="HTH deoR-type" evidence="4">
    <location>
        <begin position="3"/>
        <end position="58"/>
    </location>
</feature>
<keyword evidence="6" id="KW-1185">Reference proteome</keyword>
<dbReference type="InterPro" id="IPR050313">
    <property type="entry name" value="Carb_Metab_HTH_regulators"/>
</dbReference>
<evidence type="ECO:0000256" key="1">
    <source>
        <dbReference type="ARBA" id="ARBA00023015"/>
    </source>
</evidence>
<dbReference type="PROSITE" id="PS51000">
    <property type="entry name" value="HTH_DEOR_2"/>
    <property type="match status" value="1"/>
</dbReference>
<dbReference type="GO" id="GO:0003700">
    <property type="term" value="F:DNA-binding transcription factor activity"/>
    <property type="evidence" value="ECO:0007669"/>
    <property type="project" value="InterPro"/>
</dbReference>
<sequence length="252" mass="27874">MKNQHRVEKIVEYLTAHNLATVEDLVKVVNVSPATIRRDLIKLDDQGVITRTHGGVSLNRFIAAQPTTNEKMVQHTREKNLIAEAAASLVKPGDSVVLDAGTTSMALARHFIDMPLRVITVDLHIALFLSQYTQIEVIVAGGKVDNSSQSTVGEHCRSLLRSINPDIAFVTCNSWSLERGITTPTEEKTILKHDLIANANKKVMIADSSKYGKYSLFKVCELNDLDMLVSDQQLDAKVQSELSMHGIHHLLV</sequence>
<dbReference type="InterPro" id="IPR001034">
    <property type="entry name" value="DeoR_HTH"/>
</dbReference>
<dbReference type="KEGG" id="vos:KNV97_00850"/>